<reference evidence="18" key="1">
    <citation type="submission" date="2022-02" db="EMBL/GenBank/DDBJ databases">
        <title>Atlantic sturgeon de novo genome assembly.</title>
        <authorList>
            <person name="Stock M."/>
            <person name="Klopp C."/>
            <person name="Guiguen Y."/>
            <person name="Cabau C."/>
            <person name="Parinello H."/>
            <person name="Santidrian Yebra-Pimentel E."/>
            <person name="Kuhl H."/>
            <person name="Dirks R.P."/>
            <person name="Guessner J."/>
            <person name="Wuertz S."/>
            <person name="Du K."/>
            <person name="Schartl M."/>
        </authorList>
    </citation>
    <scope>NUCLEOTIDE SEQUENCE</scope>
    <source>
        <strain evidence="18">STURGEONOMICS-FGT-2020</strain>
        <tissue evidence="18">Whole blood</tissue>
    </source>
</reference>
<evidence type="ECO:0000256" key="5">
    <source>
        <dbReference type="ARBA" id="ARBA00004906"/>
    </source>
</evidence>
<evidence type="ECO:0000259" key="16">
    <source>
        <dbReference type="Pfam" id="PF01847"/>
    </source>
</evidence>
<keyword evidence="19" id="KW-1185">Reference proteome</keyword>
<keyword evidence="12" id="KW-0539">Nucleus</keyword>
<dbReference type="InterPro" id="IPR036208">
    <property type="entry name" value="VHL_sf"/>
</dbReference>
<proteinExistence type="inferred from homology"/>
<evidence type="ECO:0000256" key="13">
    <source>
        <dbReference type="ARBA" id="ARBA00059036"/>
    </source>
</evidence>
<dbReference type="InterPro" id="IPR037139">
    <property type="entry name" value="VHL_alpha_dom_sf"/>
</dbReference>
<evidence type="ECO:0000256" key="3">
    <source>
        <dbReference type="ARBA" id="ARBA00004240"/>
    </source>
</evidence>
<comment type="pathway">
    <text evidence="5">Protein modification; protein ubiquitination.</text>
</comment>
<dbReference type="SUPFAM" id="SSF49468">
    <property type="entry name" value="VHL"/>
    <property type="match status" value="1"/>
</dbReference>
<keyword evidence="7" id="KW-1003">Cell membrane</keyword>
<dbReference type="Pfam" id="PF01847">
    <property type="entry name" value="VHL"/>
    <property type="match status" value="1"/>
</dbReference>
<keyword evidence="9" id="KW-0833">Ubl conjugation pathway</keyword>
<name>A0AAD8CXG0_ACIOX</name>
<evidence type="ECO:0000259" key="17">
    <source>
        <dbReference type="Pfam" id="PF17211"/>
    </source>
</evidence>
<evidence type="ECO:0000256" key="12">
    <source>
        <dbReference type="ARBA" id="ARBA00023242"/>
    </source>
</evidence>
<evidence type="ECO:0000256" key="14">
    <source>
        <dbReference type="ARBA" id="ARBA00072532"/>
    </source>
</evidence>
<evidence type="ECO:0000256" key="6">
    <source>
        <dbReference type="ARBA" id="ARBA00010057"/>
    </source>
</evidence>
<dbReference type="InterPro" id="IPR024053">
    <property type="entry name" value="VHL_beta_dom"/>
</dbReference>
<dbReference type="GO" id="GO:0010468">
    <property type="term" value="P:regulation of gene expression"/>
    <property type="evidence" value="ECO:0007669"/>
    <property type="project" value="UniProtKB-ARBA"/>
</dbReference>
<dbReference type="InterPro" id="IPR037140">
    <property type="entry name" value="VHL_beta_dom_sf"/>
</dbReference>
<accession>A0AAD8CXG0</accession>
<dbReference type="AlphaFoldDB" id="A0AAD8CXG0"/>
<evidence type="ECO:0000256" key="1">
    <source>
        <dbReference type="ARBA" id="ARBA00004123"/>
    </source>
</evidence>
<evidence type="ECO:0000256" key="10">
    <source>
        <dbReference type="ARBA" id="ARBA00022824"/>
    </source>
</evidence>
<keyword evidence="11" id="KW-0472">Membrane</keyword>
<dbReference type="Proteomes" id="UP001230051">
    <property type="component" value="Unassembled WGS sequence"/>
</dbReference>
<sequence>MPQDAPVGADPPSFVRSINSRIPSNVIFCNRSPRVVRPVWINFIGQPHRYQDLLPGSGRRMTTYVGHPWMFRDAATDERLLVNGRELFLPKAQENAQSIMVNITLPVYTLKERCLQVVRHLVRPEHYRNLEIARSLHEDLEDQPSIVKDIQRISRRVAQHLREEREAELQ</sequence>
<dbReference type="GO" id="GO:0005634">
    <property type="term" value="C:nucleus"/>
    <property type="evidence" value="ECO:0007669"/>
    <property type="project" value="UniProtKB-SubCell"/>
</dbReference>
<feature type="domain" description="von Hippel-Lindau disease tumour suppressor beta" evidence="16">
    <location>
        <begin position="15"/>
        <end position="95"/>
    </location>
</feature>
<gene>
    <name evidence="18" type="primary">Vhl</name>
    <name evidence="18" type="ORF">AOXY_G23407</name>
</gene>
<comment type="subcellular location">
    <subcellularLocation>
        <location evidence="2">Cell membrane</location>
        <topology evidence="2">Peripheral membrane protein</topology>
    </subcellularLocation>
    <subcellularLocation>
        <location evidence="4">Cytoplasm</location>
    </subcellularLocation>
    <subcellularLocation>
        <location evidence="3">Endoplasmic reticulum</location>
    </subcellularLocation>
    <subcellularLocation>
        <location evidence="1">Nucleus</location>
    </subcellularLocation>
</comment>
<dbReference type="EMBL" id="JAGXEW010000024">
    <property type="protein sequence ID" value="KAK1158471.1"/>
    <property type="molecule type" value="Genomic_DNA"/>
</dbReference>
<keyword evidence="10" id="KW-0256">Endoplasmic reticulum</keyword>
<protein>
    <recommendedName>
        <fullName evidence="14">von Hippel-Lindau disease tumor suppressor</fullName>
    </recommendedName>
    <alternativeName>
        <fullName evidence="15">pVHL</fullName>
    </alternativeName>
</protein>
<evidence type="ECO:0000256" key="15">
    <source>
        <dbReference type="ARBA" id="ARBA00080646"/>
    </source>
</evidence>
<feature type="domain" description="von Hippel-Lindau disease tumour suppressor alpha" evidence="17">
    <location>
        <begin position="108"/>
        <end position="156"/>
    </location>
</feature>
<dbReference type="InterPro" id="IPR024048">
    <property type="entry name" value="VHL_alpha_dom"/>
</dbReference>
<evidence type="ECO:0000256" key="8">
    <source>
        <dbReference type="ARBA" id="ARBA00022490"/>
    </source>
</evidence>
<evidence type="ECO:0000256" key="7">
    <source>
        <dbReference type="ARBA" id="ARBA00022475"/>
    </source>
</evidence>
<evidence type="ECO:0000256" key="4">
    <source>
        <dbReference type="ARBA" id="ARBA00004496"/>
    </source>
</evidence>
<evidence type="ECO:0000256" key="2">
    <source>
        <dbReference type="ARBA" id="ARBA00004202"/>
    </source>
</evidence>
<organism evidence="18 19">
    <name type="scientific">Acipenser oxyrinchus oxyrinchus</name>
    <dbReference type="NCBI Taxonomy" id="40147"/>
    <lineage>
        <taxon>Eukaryota</taxon>
        <taxon>Metazoa</taxon>
        <taxon>Chordata</taxon>
        <taxon>Craniata</taxon>
        <taxon>Vertebrata</taxon>
        <taxon>Euteleostomi</taxon>
        <taxon>Actinopterygii</taxon>
        <taxon>Chondrostei</taxon>
        <taxon>Acipenseriformes</taxon>
        <taxon>Acipenseridae</taxon>
        <taxon>Acipenser</taxon>
    </lineage>
</organism>
<dbReference type="GO" id="GO:0005886">
    <property type="term" value="C:plasma membrane"/>
    <property type="evidence" value="ECO:0007669"/>
    <property type="project" value="UniProtKB-SubCell"/>
</dbReference>
<dbReference type="Pfam" id="PF17211">
    <property type="entry name" value="VHL_C"/>
    <property type="match status" value="1"/>
</dbReference>
<evidence type="ECO:0000313" key="18">
    <source>
        <dbReference type="EMBL" id="KAK1158471.1"/>
    </source>
</evidence>
<dbReference type="CDD" id="cd05468">
    <property type="entry name" value="pVHL"/>
    <property type="match status" value="1"/>
</dbReference>
<comment type="similarity">
    <text evidence="6">Belongs to the VHL family.</text>
</comment>
<keyword evidence="8" id="KW-0963">Cytoplasm</keyword>
<dbReference type="GO" id="GO:0001666">
    <property type="term" value="P:response to hypoxia"/>
    <property type="evidence" value="ECO:0007669"/>
    <property type="project" value="UniProtKB-ARBA"/>
</dbReference>
<dbReference type="FunFam" id="2.60.40.780:FF:000001">
    <property type="entry name" value="von Hippel-Lindau disease tumor suppressor"/>
    <property type="match status" value="1"/>
</dbReference>
<dbReference type="FunFam" id="1.10.750.10:FF:000001">
    <property type="entry name" value="von Hippel-Lindau disease tumor suppressor"/>
    <property type="match status" value="1"/>
</dbReference>
<dbReference type="Gene3D" id="1.10.750.10">
    <property type="entry name" value="von Hippel-Lindau disease tumour suppressor, alpha domain"/>
    <property type="match status" value="1"/>
</dbReference>
<evidence type="ECO:0000256" key="11">
    <source>
        <dbReference type="ARBA" id="ARBA00023136"/>
    </source>
</evidence>
<comment type="caution">
    <text evidence="18">The sequence shown here is derived from an EMBL/GenBank/DDBJ whole genome shotgun (WGS) entry which is preliminary data.</text>
</comment>
<dbReference type="GO" id="GO:0005783">
    <property type="term" value="C:endoplasmic reticulum"/>
    <property type="evidence" value="ECO:0007669"/>
    <property type="project" value="UniProtKB-SubCell"/>
</dbReference>
<evidence type="ECO:0000313" key="19">
    <source>
        <dbReference type="Proteomes" id="UP001230051"/>
    </source>
</evidence>
<evidence type="ECO:0000256" key="9">
    <source>
        <dbReference type="ARBA" id="ARBA00022786"/>
    </source>
</evidence>
<dbReference type="InterPro" id="IPR022772">
    <property type="entry name" value="VHL_tumour_suppress_b/a_dom"/>
</dbReference>
<comment type="function">
    <text evidence="13">Involved in the ubiquitination and subsequent proteasomal degradation via the von Hippel-Lindau ubiquitination complex. Seems to act as a target recruitment subunit in the E3 ubiquitin ligase complex and recruits hydroxylated hypoxia-inducible factor (HIF) under normoxic conditions. Involved in transcriptional repression through interaction with HIF1A, HIF1AN and histone deacetylases. Ubiquitinates, in an oxygen-responsive manner, ADRB2. Acts as a negative regulator of mTORC1 by promoting ubiquitination and degradation of RPTOR.</text>
</comment>
<dbReference type="Gene3D" id="2.60.40.780">
    <property type="entry name" value="von Hippel-Lindau disease tumour suppressor, beta domain"/>
    <property type="match status" value="1"/>
</dbReference>